<evidence type="ECO:0000259" key="7">
    <source>
        <dbReference type="Pfam" id="PF09210"/>
    </source>
</evidence>
<protein>
    <submittedName>
        <fullName evidence="8">DUF1957 domain-containing protein</fullName>
    </submittedName>
</protein>
<dbReference type="EMBL" id="PNIN01000024">
    <property type="protein sequence ID" value="PMP72308.1"/>
    <property type="molecule type" value="Genomic_DNA"/>
</dbReference>
<comment type="caution">
    <text evidence="8">The sequence shown here is derived from an EMBL/GenBank/DDBJ whole genome shotgun (WGS) entry which is preliminary data.</text>
</comment>
<dbReference type="GO" id="GO:0005576">
    <property type="term" value="C:extracellular region"/>
    <property type="evidence" value="ECO:0007669"/>
    <property type="project" value="TreeGrafter"/>
</dbReference>
<feature type="binding site" evidence="4">
    <location>
        <position position="257"/>
    </location>
    <ligand>
        <name>substrate</name>
    </ligand>
</feature>
<accession>A0A2J6WPK5</accession>
<evidence type="ECO:0000313" key="9">
    <source>
        <dbReference type="Proteomes" id="UP000242881"/>
    </source>
</evidence>
<reference evidence="8 9" key="1">
    <citation type="submission" date="2018-01" db="EMBL/GenBank/DDBJ databases">
        <title>Metagenomic assembled genomes from two thermal pools in the Uzon Caldera, Kamchatka, Russia.</title>
        <authorList>
            <person name="Wilkins L."/>
            <person name="Ettinger C."/>
        </authorList>
    </citation>
    <scope>NUCLEOTIDE SEQUENCE [LARGE SCALE GENOMIC DNA]</scope>
    <source>
        <strain evidence="8">ZAV-05</strain>
    </source>
</reference>
<organism evidence="8 9">
    <name type="scientific">Calditerrivibrio nitroreducens</name>
    <dbReference type="NCBI Taxonomy" id="477976"/>
    <lineage>
        <taxon>Bacteria</taxon>
        <taxon>Pseudomonadati</taxon>
        <taxon>Deferribacterota</taxon>
        <taxon>Deferribacteres</taxon>
        <taxon>Deferribacterales</taxon>
        <taxon>Calditerrivibrionaceae</taxon>
    </lineage>
</organism>
<proteinExistence type="inferred from homology"/>
<evidence type="ECO:0000256" key="5">
    <source>
        <dbReference type="RuleBase" id="RU361196"/>
    </source>
</evidence>
<dbReference type="Pfam" id="PF09210">
    <property type="entry name" value="BE_C"/>
    <property type="match status" value="1"/>
</dbReference>
<dbReference type="InterPro" id="IPR040042">
    <property type="entry name" value="Branching_enz_MT3115-like"/>
</dbReference>
<dbReference type="PANTHER" id="PTHR41695:SF1">
    <property type="entry name" value="1,4-ALPHA-GLUCAN BRANCHING ENZYME TK1436"/>
    <property type="match status" value="1"/>
</dbReference>
<feature type="binding site" evidence="4">
    <location>
        <position position="240"/>
    </location>
    <ligand>
        <name>substrate</name>
    </ligand>
</feature>
<dbReference type="PANTHER" id="PTHR41695">
    <property type="entry name" value="1,4-ALPHA-GLUCAN BRANCHING ENZYME RV3031-RELATED"/>
    <property type="match status" value="1"/>
</dbReference>
<dbReference type="InterPro" id="IPR028995">
    <property type="entry name" value="Glyco_hydro_57/38_cen_sf"/>
</dbReference>
<evidence type="ECO:0000313" key="8">
    <source>
        <dbReference type="EMBL" id="PMP72308.1"/>
    </source>
</evidence>
<dbReference type="Proteomes" id="UP000242881">
    <property type="component" value="Unassembled WGS sequence"/>
</dbReference>
<feature type="domain" description="1,4-alpha-glucan branching enzyme C-terminal" evidence="7">
    <location>
        <begin position="422"/>
        <end position="522"/>
    </location>
</feature>
<dbReference type="Pfam" id="PF03065">
    <property type="entry name" value="Glyco_hydro_57"/>
    <property type="match status" value="1"/>
</dbReference>
<keyword evidence="2 5" id="KW-0119">Carbohydrate metabolism</keyword>
<dbReference type="InterPro" id="IPR004300">
    <property type="entry name" value="Glyco_hydro_57_N"/>
</dbReference>
<dbReference type="AlphaFoldDB" id="A0A2J6WPK5"/>
<evidence type="ECO:0000256" key="2">
    <source>
        <dbReference type="ARBA" id="ARBA00023277"/>
    </source>
</evidence>
<feature type="active site" description="Nucleophile" evidence="3">
    <location>
        <position position="188"/>
    </location>
</feature>
<name>A0A2J6WPK5_9BACT</name>
<feature type="domain" description="Glycoside hydrolase family 57 N-terminal" evidence="6">
    <location>
        <begin position="7"/>
        <end position="328"/>
    </location>
</feature>
<feature type="active site" description="Proton donor" evidence="3">
    <location>
        <position position="349"/>
    </location>
</feature>
<dbReference type="Gene3D" id="3.20.110.10">
    <property type="entry name" value="Glycoside hydrolase 38, N terminal domain"/>
    <property type="match status" value="1"/>
</dbReference>
<dbReference type="CDD" id="cd10792">
    <property type="entry name" value="GH57N_AmyC_like"/>
    <property type="match status" value="1"/>
</dbReference>
<dbReference type="GO" id="GO:0030979">
    <property type="term" value="P:alpha-glucan biosynthetic process"/>
    <property type="evidence" value="ECO:0007669"/>
    <property type="project" value="InterPro"/>
</dbReference>
<evidence type="ECO:0000256" key="3">
    <source>
        <dbReference type="PIRSR" id="PIRSR640042-1"/>
    </source>
</evidence>
<dbReference type="GO" id="GO:0003844">
    <property type="term" value="F:1,4-alpha-glucan branching enzyme activity"/>
    <property type="evidence" value="ECO:0007669"/>
    <property type="project" value="InterPro"/>
</dbReference>
<dbReference type="Gene3D" id="1.20.1430.10">
    <property type="entry name" value="Families 57/38 glycoside transferase, middle domain"/>
    <property type="match status" value="1"/>
</dbReference>
<evidence type="ECO:0000259" key="6">
    <source>
        <dbReference type="Pfam" id="PF03065"/>
    </source>
</evidence>
<feature type="binding site" evidence="4">
    <location>
        <position position="402"/>
    </location>
    <ligand>
        <name>substrate</name>
    </ligand>
</feature>
<evidence type="ECO:0000256" key="1">
    <source>
        <dbReference type="ARBA" id="ARBA00006821"/>
    </source>
</evidence>
<dbReference type="InterPro" id="IPR027291">
    <property type="entry name" value="Glyco_hydro_38_N_sf"/>
</dbReference>
<dbReference type="InterPro" id="IPR037090">
    <property type="entry name" value="57_glycoside_trans_central"/>
</dbReference>
<dbReference type="InterPro" id="IPR015293">
    <property type="entry name" value="BE_C"/>
</dbReference>
<gene>
    <name evidence="8" type="ORF">C0187_01850</name>
</gene>
<dbReference type="SUPFAM" id="SSF88713">
    <property type="entry name" value="Glycoside hydrolase/deacetylase"/>
    <property type="match status" value="1"/>
</dbReference>
<comment type="similarity">
    <text evidence="1 5">Belongs to the glycosyl hydrolase 57 family.</text>
</comment>
<sequence length="523" mass="62085">MHGYWLLVLHSHLPFVKHPEHDYFLEEHWLFEAITECYVPLLKHLGKLKSEGVEFKLTISMTPPLCEMLRDGVLIDKYKLYLDRMIELSEKEIKRTSNDFNFNKLAIFYKEFFSFTKSFMEDCNWDILSVYKRYKDSENLEIITCGATHGFLPFMSYNEKAVRAQIEVAVNNYKKHFGTSPKGIWLPECAYYKGLEKILDEYGIRYFFTDTHGIIFGKPKPRYGVYAPVFTESGVAAFARDFSSSKQVWSSKEGYPGDVDYRDFYRDIGYDLDYEYIKPYICPDGTRVFTGIKYHRVTGATDYKEYYVREHALTKVEQHAKHFVKEREKQVMELVQYMDRKPVIVSPYDAELFGHWWFEGPEFLYNVFKYMNHSHVVKPVTPMEYLNEYNTNQLLEINPSSWGDKGYYGVWLNEGNEWIYKHLKIISDKIVYYASIYKDTVDPLKERVLNQMVRELLLAQSSDWAFLITTKTATEYATLREKEHIFNFLKLESMLNGDVDFEYLQKLESKNSIFQEIDFRIFV</sequence>
<dbReference type="InterPro" id="IPR011330">
    <property type="entry name" value="Glyco_hydro/deAcase_b/a-brl"/>
</dbReference>
<dbReference type="SUPFAM" id="SSF88688">
    <property type="entry name" value="Families 57/38 glycoside transferase middle domain"/>
    <property type="match status" value="1"/>
</dbReference>
<feature type="binding site" evidence="4">
    <location>
        <position position="463"/>
    </location>
    <ligand>
        <name>substrate</name>
    </ligand>
</feature>
<evidence type="ECO:0000256" key="4">
    <source>
        <dbReference type="PIRSR" id="PIRSR640042-2"/>
    </source>
</evidence>